<evidence type="ECO:0000256" key="1">
    <source>
        <dbReference type="SAM" id="SignalP"/>
    </source>
</evidence>
<dbReference type="AlphaFoldDB" id="A0AAN9BKB9"/>
<dbReference type="EMBL" id="JBAMIC010000004">
    <property type="protein sequence ID" value="KAK7107010.1"/>
    <property type="molecule type" value="Genomic_DNA"/>
</dbReference>
<gene>
    <name evidence="2" type="ORF">V1264_015000</name>
</gene>
<organism evidence="2 3">
    <name type="scientific">Littorina saxatilis</name>
    <dbReference type="NCBI Taxonomy" id="31220"/>
    <lineage>
        <taxon>Eukaryota</taxon>
        <taxon>Metazoa</taxon>
        <taxon>Spiralia</taxon>
        <taxon>Lophotrochozoa</taxon>
        <taxon>Mollusca</taxon>
        <taxon>Gastropoda</taxon>
        <taxon>Caenogastropoda</taxon>
        <taxon>Littorinimorpha</taxon>
        <taxon>Littorinoidea</taxon>
        <taxon>Littorinidae</taxon>
        <taxon>Littorina</taxon>
    </lineage>
</organism>
<name>A0AAN9BKB9_9CAEN</name>
<reference evidence="2 3" key="1">
    <citation type="submission" date="2024-02" db="EMBL/GenBank/DDBJ databases">
        <title>Chromosome-scale genome assembly of the rough periwinkle Littorina saxatilis.</title>
        <authorList>
            <person name="De Jode A."/>
            <person name="Faria R."/>
            <person name="Formenti G."/>
            <person name="Sims Y."/>
            <person name="Smith T.P."/>
            <person name="Tracey A."/>
            <person name="Wood J.M.D."/>
            <person name="Zagrodzka Z.B."/>
            <person name="Johannesson K."/>
            <person name="Butlin R.K."/>
            <person name="Leder E.H."/>
        </authorList>
    </citation>
    <scope>NUCLEOTIDE SEQUENCE [LARGE SCALE GENOMIC DNA]</scope>
    <source>
        <strain evidence="2">Snail1</strain>
        <tissue evidence="2">Muscle</tissue>
    </source>
</reference>
<evidence type="ECO:0000313" key="2">
    <source>
        <dbReference type="EMBL" id="KAK7107010.1"/>
    </source>
</evidence>
<accession>A0AAN9BKB9</accession>
<keyword evidence="3" id="KW-1185">Reference proteome</keyword>
<sequence>MRAFILLGLAALVVVIHACPNDYSAVADPACETSTLTCQDDTDCAHGFQCCFGPNNACDASCYHPEHGHQPGNNHPGNPGNPHPGK</sequence>
<protein>
    <recommendedName>
        <fullName evidence="4">WAP domain-containing protein</fullName>
    </recommendedName>
</protein>
<evidence type="ECO:0008006" key="4">
    <source>
        <dbReference type="Google" id="ProtNLM"/>
    </source>
</evidence>
<keyword evidence="1" id="KW-0732">Signal</keyword>
<evidence type="ECO:0000313" key="3">
    <source>
        <dbReference type="Proteomes" id="UP001374579"/>
    </source>
</evidence>
<comment type="caution">
    <text evidence="2">The sequence shown here is derived from an EMBL/GenBank/DDBJ whole genome shotgun (WGS) entry which is preliminary data.</text>
</comment>
<dbReference type="Proteomes" id="UP001374579">
    <property type="component" value="Unassembled WGS sequence"/>
</dbReference>
<feature type="chain" id="PRO_5042979490" description="WAP domain-containing protein" evidence="1">
    <location>
        <begin position="19"/>
        <end position="86"/>
    </location>
</feature>
<feature type="signal peptide" evidence="1">
    <location>
        <begin position="1"/>
        <end position="18"/>
    </location>
</feature>
<proteinExistence type="predicted"/>